<comment type="caution">
    <text evidence="1">The sequence shown here is derived from an EMBL/GenBank/DDBJ whole genome shotgun (WGS) entry which is preliminary data.</text>
</comment>
<name>A0ACB7V8T8_DIOAL</name>
<gene>
    <name evidence="1" type="ORF">IHE45_10G007500</name>
</gene>
<evidence type="ECO:0000313" key="1">
    <source>
        <dbReference type="EMBL" id="KAH7670172.1"/>
    </source>
</evidence>
<keyword evidence="2" id="KW-1185">Reference proteome</keyword>
<dbReference type="EMBL" id="CM037020">
    <property type="protein sequence ID" value="KAH7670172.1"/>
    <property type="molecule type" value="Genomic_DNA"/>
</dbReference>
<proteinExistence type="predicted"/>
<accession>A0ACB7V8T8</accession>
<sequence>MGKICCSNGDDDSPLLGIVLALVLVMLLLLFCQPQPRRRYNGEGRVLVFTAQTC</sequence>
<organism evidence="1 2">
    <name type="scientific">Dioscorea alata</name>
    <name type="common">Purple yam</name>
    <dbReference type="NCBI Taxonomy" id="55571"/>
    <lineage>
        <taxon>Eukaryota</taxon>
        <taxon>Viridiplantae</taxon>
        <taxon>Streptophyta</taxon>
        <taxon>Embryophyta</taxon>
        <taxon>Tracheophyta</taxon>
        <taxon>Spermatophyta</taxon>
        <taxon>Magnoliopsida</taxon>
        <taxon>Liliopsida</taxon>
        <taxon>Dioscoreales</taxon>
        <taxon>Dioscoreaceae</taxon>
        <taxon>Dioscorea</taxon>
    </lineage>
</organism>
<protein>
    <submittedName>
        <fullName evidence="1">Uncharacterized protein</fullName>
    </submittedName>
</protein>
<dbReference type="Proteomes" id="UP000827976">
    <property type="component" value="Chromosome 10"/>
</dbReference>
<reference evidence="2" key="1">
    <citation type="journal article" date="2022" name="Nat. Commun.">
        <title>Chromosome evolution and the genetic basis of agronomically important traits in greater yam.</title>
        <authorList>
            <person name="Bredeson J.V."/>
            <person name="Lyons J.B."/>
            <person name="Oniyinde I.O."/>
            <person name="Okereke N.R."/>
            <person name="Kolade O."/>
            <person name="Nnabue I."/>
            <person name="Nwadili C.O."/>
            <person name="Hribova E."/>
            <person name="Parker M."/>
            <person name="Nwogha J."/>
            <person name="Shu S."/>
            <person name="Carlson J."/>
            <person name="Kariba R."/>
            <person name="Muthemba S."/>
            <person name="Knop K."/>
            <person name="Barton G.J."/>
            <person name="Sherwood A.V."/>
            <person name="Lopez-Montes A."/>
            <person name="Asiedu R."/>
            <person name="Jamnadass R."/>
            <person name="Muchugi A."/>
            <person name="Goodstein D."/>
            <person name="Egesi C.N."/>
            <person name="Featherston J."/>
            <person name="Asfaw A."/>
            <person name="Simpson G.G."/>
            <person name="Dolezel J."/>
            <person name="Hendre P.S."/>
            <person name="Van Deynze A."/>
            <person name="Kumar P.L."/>
            <person name="Obidiegwu J.E."/>
            <person name="Bhattacharjee R."/>
            <person name="Rokhsar D.S."/>
        </authorList>
    </citation>
    <scope>NUCLEOTIDE SEQUENCE [LARGE SCALE GENOMIC DNA]</scope>
    <source>
        <strain evidence="2">cv. TDa95/00328</strain>
    </source>
</reference>
<evidence type="ECO:0000313" key="2">
    <source>
        <dbReference type="Proteomes" id="UP000827976"/>
    </source>
</evidence>